<evidence type="ECO:0000313" key="12">
    <source>
        <dbReference type="EMBL" id="ASO07480.1"/>
    </source>
</evidence>
<dbReference type="PANTHER" id="PTHR42985">
    <property type="entry name" value="SODIUM-COUPLED MONOCARBOXYLATE TRANSPORTER"/>
    <property type="match status" value="1"/>
</dbReference>
<dbReference type="Pfam" id="PF24996">
    <property type="entry name" value="NANM"/>
    <property type="match status" value="1"/>
</dbReference>
<sequence length="892" mass="98007">MIRQVDLNNARNFKFWGFVLSVIFCFIYSNANAQEKYFEYSNLPDLPPNIGQNIQPGLAGPYTGIDDNVLIVAGGANFPDKLPWEGGIKTYYDEIFILKKKADGTVQWEVASTKIPFAAGYGGAISTNNGLFCFGGNTSSTNISNTWFIDYIPETGEIEISQGPDLPRPVTNFAFSKVDNSIYVAGGISDFSGESTNSFYKLSLVGDSPKDWKWELLPSWDGDPRAFSVGAGQSNGLENCFYLFSGRNISANGDWDVLFDAHVFNPTTNKWQVISNGKNQEFKVMAGTAFPLGASSIIFTSGSDGNLAIEEIGIKKKIEQLENQLANGKDVGEMIELARMELTDHLNNHPGFGNNIYGYNTISKEFYRVGEMPQTGQVTTTAVNWGGDIIVPTGEVRPGVRTPGVQKIAINKDAKHLGVIDTLVIGLYFLILAWMGYFFSKRQKSTEDYFKGGGRIPWWAAGLSIFGTALSAITFMAVPAKTFATDWSYFMLNMTIFLVAPVIVFWFIPFFRKLNVTTAYEFLESRFNLTIRLLGSLSFILFQIGRMGVVMFLPSIALNVVTGIDIFVCIALMGVVSMIYTIYGGIEAVIWTDVVQVVVLLGGAILSLILMTSSIEGGVSGILEMARANDKFNIIDLDLSLKRPTVWVMLLGGIFANITTYGSDQTMVQRYLTTKTQKEAQKSVWTNAILTIPATLIFFFVGTTLFAFFKNYPIELNPTFENNDAIFPWYIVSELPTGVSGLLIAAIFAAAMSSLSSSMNSAATSYATDIHFRFGWNKKSNELKLARKATLIIGIIGTLFAIMMATMDVKSLWDEFQKVLGLVIGSLGGVFLLGIFTKSANSTGVLIGIVVSIMVQVYVGITEPVHILVYSATGVVSCFFVGYITSFIWKKT</sequence>
<dbReference type="KEGG" id="aalg:AREALGSMS7_04074"/>
<feature type="transmembrane region" description="Helical" evidence="11">
    <location>
        <begin position="843"/>
        <end position="861"/>
    </location>
</feature>
<dbReference type="InterPro" id="IPR038377">
    <property type="entry name" value="Na/Glc_symporter_sf"/>
</dbReference>
<evidence type="ECO:0000256" key="10">
    <source>
        <dbReference type="ARBA" id="ARBA00023201"/>
    </source>
</evidence>
<keyword evidence="3" id="KW-0813">Transport</keyword>
<evidence type="ECO:0000256" key="2">
    <source>
        <dbReference type="ARBA" id="ARBA00006434"/>
    </source>
</evidence>
<dbReference type="SUPFAM" id="SSF117281">
    <property type="entry name" value="Kelch motif"/>
    <property type="match status" value="1"/>
</dbReference>
<dbReference type="InterPro" id="IPR001734">
    <property type="entry name" value="Na/solute_symporter"/>
</dbReference>
<evidence type="ECO:0000256" key="6">
    <source>
        <dbReference type="ARBA" id="ARBA00022989"/>
    </source>
</evidence>
<dbReference type="PROSITE" id="PS50283">
    <property type="entry name" value="NA_SOLUT_SYMP_3"/>
    <property type="match status" value="1"/>
</dbReference>
<dbReference type="Gene3D" id="1.20.1730.10">
    <property type="entry name" value="Sodium/glucose cotransporter"/>
    <property type="match status" value="1"/>
</dbReference>
<dbReference type="RefSeq" id="WP_093979743.1">
    <property type="nucleotide sequence ID" value="NZ_CP022515.1"/>
</dbReference>
<comment type="subcellular location">
    <subcellularLocation>
        <location evidence="1">Cell membrane</location>
        <topology evidence="1">Multi-pass membrane protein</topology>
    </subcellularLocation>
</comment>
<dbReference type="EMBL" id="CP022515">
    <property type="protein sequence ID" value="ASO07480.1"/>
    <property type="molecule type" value="Genomic_DNA"/>
</dbReference>
<evidence type="ECO:0000256" key="5">
    <source>
        <dbReference type="ARBA" id="ARBA00022692"/>
    </source>
</evidence>
<reference evidence="12 13" key="1">
    <citation type="submission" date="2017-07" db="EMBL/GenBank/DDBJ databases">
        <title>Genome Sequence of Arenibacter algicola Strain SMS7 Isolated from a culture of the Diatom Skeletonema marinoi.</title>
        <authorList>
            <person name="Topel M."/>
            <person name="Pinder M.I.M."/>
            <person name="Johansson O.N."/>
            <person name="Kourtchenko O."/>
            <person name="Godhe A."/>
            <person name="Clarke A.K."/>
        </authorList>
    </citation>
    <scope>NUCLEOTIDE SEQUENCE [LARGE SCALE GENOMIC DNA]</scope>
    <source>
        <strain evidence="12 13">SMS7</strain>
    </source>
</reference>
<proteinExistence type="inferred from homology"/>
<gene>
    <name evidence="12" type="primary">sglT</name>
    <name evidence="12" type="ORF">AREALGSMS7_04074</name>
</gene>
<dbReference type="Pfam" id="PF00474">
    <property type="entry name" value="SSF"/>
    <property type="match status" value="1"/>
</dbReference>
<dbReference type="AlphaFoldDB" id="A0A221V1R9"/>
<dbReference type="STRING" id="616991.GCA_000733925_04206"/>
<evidence type="ECO:0000313" key="13">
    <source>
        <dbReference type="Proteomes" id="UP000204551"/>
    </source>
</evidence>
<keyword evidence="7" id="KW-0915">Sodium</keyword>
<evidence type="ECO:0000256" key="11">
    <source>
        <dbReference type="SAM" id="Phobius"/>
    </source>
</evidence>
<keyword evidence="4" id="KW-1003">Cell membrane</keyword>
<dbReference type="Proteomes" id="UP000204551">
    <property type="component" value="Chromosome"/>
</dbReference>
<keyword evidence="8" id="KW-0406">Ion transport</keyword>
<dbReference type="PANTHER" id="PTHR42985:SF40">
    <property type="entry name" value="LD47995P-RELATED"/>
    <property type="match status" value="1"/>
</dbReference>
<feature type="transmembrane region" description="Helical" evidence="11">
    <location>
        <begin position="819"/>
        <end position="836"/>
    </location>
</feature>
<dbReference type="GO" id="GO:0015293">
    <property type="term" value="F:symporter activity"/>
    <property type="evidence" value="ECO:0007669"/>
    <property type="project" value="TreeGrafter"/>
</dbReference>
<dbReference type="InterPro" id="IPR056734">
    <property type="entry name" value="NANM"/>
</dbReference>
<keyword evidence="6 11" id="KW-1133">Transmembrane helix</keyword>
<keyword evidence="10" id="KW-0739">Sodium transport</keyword>
<feature type="transmembrane region" description="Helical" evidence="11">
    <location>
        <begin position="458"/>
        <end position="478"/>
    </location>
</feature>
<feature type="transmembrane region" description="Helical" evidence="11">
    <location>
        <begin position="867"/>
        <end position="889"/>
    </location>
</feature>
<keyword evidence="9 11" id="KW-0472">Membrane</keyword>
<dbReference type="Gene3D" id="2.120.10.80">
    <property type="entry name" value="Kelch-type beta propeller"/>
    <property type="match status" value="1"/>
</dbReference>
<feature type="transmembrane region" description="Helical" evidence="11">
    <location>
        <begin position="490"/>
        <end position="511"/>
    </location>
</feature>
<feature type="transmembrane region" description="Helical" evidence="11">
    <location>
        <begin position="789"/>
        <end position="807"/>
    </location>
</feature>
<comment type="similarity">
    <text evidence="2">Belongs to the sodium:solute symporter (SSF) (TC 2.A.21) family.</text>
</comment>
<dbReference type="GO" id="GO:0005886">
    <property type="term" value="C:plasma membrane"/>
    <property type="evidence" value="ECO:0007669"/>
    <property type="project" value="UniProtKB-SubCell"/>
</dbReference>
<name>A0A221V1R9_9FLAO</name>
<protein>
    <submittedName>
        <fullName evidence="12">Sodium/glucose cotransporter</fullName>
    </submittedName>
</protein>
<keyword evidence="5 11" id="KW-0812">Transmembrane</keyword>
<organism evidence="12 13">
    <name type="scientific">Arenibacter algicola</name>
    <dbReference type="NCBI Taxonomy" id="616991"/>
    <lineage>
        <taxon>Bacteria</taxon>
        <taxon>Pseudomonadati</taxon>
        <taxon>Bacteroidota</taxon>
        <taxon>Flavobacteriia</taxon>
        <taxon>Flavobacteriales</taxon>
        <taxon>Flavobacteriaceae</taxon>
        <taxon>Arenibacter</taxon>
    </lineage>
</organism>
<evidence type="ECO:0000256" key="1">
    <source>
        <dbReference type="ARBA" id="ARBA00004651"/>
    </source>
</evidence>
<feature type="transmembrane region" description="Helical" evidence="11">
    <location>
        <begin position="646"/>
        <end position="663"/>
    </location>
</feature>
<accession>A0A221V1R9</accession>
<dbReference type="InterPro" id="IPR015915">
    <property type="entry name" value="Kelch-typ_b-propeller"/>
</dbReference>
<feature type="transmembrane region" description="Helical" evidence="11">
    <location>
        <begin position="531"/>
        <end position="554"/>
    </location>
</feature>
<evidence type="ECO:0000256" key="3">
    <source>
        <dbReference type="ARBA" id="ARBA00022448"/>
    </source>
</evidence>
<feature type="transmembrane region" description="Helical" evidence="11">
    <location>
        <begin position="560"/>
        <end position="582"/>
    </location>
</feature>
<dbReference type="GO" id="GO:0006814">
    <property type="term" value="P:sodium ion transport"/>
    <property type="evidence" value="ECO:0007669"/>
    <property type="project" value="UniProtKB-KW"/>
</dbReference>
<dbReference type="NCBIfam" id="TIGR00813">
    <property type="entry name" value="sss"/>
    <property type="match status" value="1"/>
</dbReference>
<dbReference type="InterPro" id="IPR051163">
    <property type="entry name" value="Sodium:Solute_Symporter_SSF"/>
</dbReference>
<evidence type="ECO:0000256" key="4">
    <source>
        <dbReference type="ARBA" id="ARBA00022475"/>
    </source>
</evidence>
<dbReference type="CDD" id="cd11495">
    <property type="entry name" value="SLC5sbd_NIS-like_u3"/>
    <property type="match status" value="1"/>
</dbReference>
<feature type="transmembrane region" description="Helical" evidence="11">
    <location>
        <begin position="729"/>
        <end position="751"/>
    </location>
</feature>
<feature type="transmembrane region" description="Helical" evidence="11">
    <location>
        <begin position="684"/>
        <end position="709"/>
    </location>
</feature>
<evidence type="ECO:0000256" key="9">
    <source>
        <dbReference type="ARBA" id="ARBA00023136"/>
    </source>
</evidence>
<feature type="transmembrane region" description="Helical" evidence="11">
    <location>
        <begin position="594"/>
        <end position="615"/>
    </location>
</feature>
<evidence type="ECO:0000256" key="7">
    <source>
        <dbReference type="ARBA" id="ARBA00023053"/>
    </source>
</evidence>
<feature type="transmembrane region" description="Helical" evidence="11">
    <location>
        <begin position="417"/>
        <end position="437"/>
    </location>
</feature>
<evidence type="ECO:0000256" key="8">
    <source>
        <dbReference type="ARBA" id="ARBA00023065"/>
    </source>
</evidence>